<gene>
    <name evidence="2" type="ORF">R3P38DRAFT_2812160</name>
</gene>
<protein>
    <submittedName>
        <fullName evidence="2">Uncharacterized protein</fullName>
    </submittedName>
</protein>
<dbReference type="Proteomes" id="UP001362999">
    <property type="component" value="Unassembled WGS sequence"/>
</dbReference>
<dbReference type="EMBL" id="JAWWNJ010000186">
    <property type="protein sequence ID" value="KAK6974245.1"/>
    <property type="molecule type" value="Genomic_DNA"/>
</dbReference>
<accession>A0AAV9Z865</accession>
<reference evidence="2 3" key="1">
    <citation type="journal article" date="2024" name="J Genomics">
        <title>Draft genome sequencing and assembly of Favolaschia claudopus CIRM-BRFM 2984 isolated from oak limbs.</title>
        <authorList>
            <person name="Navarro D."/>
            <person name="Drula E."/>
            <person name="Chaduli D."/>
            <person name="Cazenave R."/>
            <person name="Ahrendt S."/>
            <person name="Wang J."/>
            <person name="Lipzen A."/>
            <person name="Daum C."/>
            <person name="Barry K."/>
            <person name="Grigoriev I.V."/>
            <person name="Favel A."/>
            <person name="Rosso M.N."/>
            <person name="Martin F."/>
        </authorList>
    </citation>
    <scope>NUCLEOTIDE SEQUENCE [LARGE SCALE GENOMIC DNA]</scope>
    <source>
        <strain evidence="2 3">CIRM-BRFM 2984</strain>
    </source>
</reference>
<evidence type="ECO:0000313" key="3">
    <source>
        <dbReference type="Proteomes" id="UP001362999"/>
    </source>
</evidence>
<proteinExistence type="predicted"/>
<evidence type="ECO:0000256" key="1">
    <source>
        <dbReference type="SAM" id="MobiDB-lite"/>
    </source>
</evidence>
<feature type="region of interest" description="Disordered" evidence="1">
    <location>
        <begin position="149"/>
        <end position="179"/>
    </location>
</feature>
<sequence>MNFMFPRLCAEIAEAFTTAFRAPQLLTQIHEVLRNASHASSHPTTNCNLSVLRLLLLRRRPRIAMLQRTGSLCEVYEESRTEPMNRLSVSYGLSTKAPLGVTAAEADRCDASGGTAGHSLGDHFALRALLMNLLISKLAGWGAVEPRNGGKDEKVGGNGNGIDGSGPKSQGRITLGRRQGSDTERGLTAALQVLCGSGYDFYGVTRRSERSTGRYVPIDAIYLKFGSIYFNTTEPWPLIPHNPKGGLYALESMRYNPLIDYRLMAACTGLRAGIEPV</sequence>
<name>A0AAV9Z865_9AGAR</name>
<comment type="caution">
    <text evidence="2">The sequence shown here is derived from an EMBL/GenBank/DDBJ whole genome shotgun (WGS) entry which is preliminary data.</text>
</comment>
<evidence type="ECO:0000313" key="2">
    <source>
        <dbReference type="EMBL" id="KAK6974245.1"/>
    </source>
</evidence>
<keyword evidence="3" id="KW-1185">Reference proteome</keyword>
<organism evidence="2 3">
    <name type="scientific">Favolaschia claudopus</name>
    <dbReference type="NCBI Taxonomy" id="2862362"/>
    <lineage>
        <taxon>Eukaryota</taxon>
        <taxon>Fungi</taxon>
        <taxon>Dikarya</taxon>
        <taxon>Basidiomycota</taxon>
        <taxon>Agaricomycotina</taxon>
        <taxon>Agaricomycetes</taxon>
        <taxon>Agaricomycetidae</taxon>
        <taxon>Agaricales</taxon>
        <taxon>Marasmiineae</taxon>
        <taxon>Mycenaceae</taxon>
        <taxon>Favolaschia</taxon>
    </lineage>
</organism>
<dbReference type="AlphaFoldDB" id="A0AAV9Z865"/>